<dbReference type="GO" id="GO:0006213">
    <property type="term" value="P:pyrimidine nucleoside metabolic process"/>
    <property type="evidence" value="ECO:0007669"/>
    <property type="project" value="UniProtKB-UniRule"/>
</dbReference>
<comment type="function">
    <text evidence="5">Catalyzes the reversible phosphorolysis of thymidine. The produced molecules are then utilized as carbon and energy sources or in the rescue of pyrimidine bases for nucleotide synthesis.</text>
</comment>
<evidence type="ECO:0000256" key="4">
    <source>
        <dbReference type="ARBA" id="ARBA00022679"/>
    </source>
</evidence>
<dbReference type="GO" id="GO:0005829">
    <property type="term" value="C:cytosol"/>
    <property type="evidence" value="ECO:0007669"/>
    <property type="project" value="TreeGrafter"/>
</dbReference>
<dbReference type="GO" id="GO:0006206">
    <property type="term" value="P:pyrimidine nucleobase metabolic process"/>
    <property type="evidence" value="ECO:0007669"/>
    <property type="project" value="InterPro"/>
</dbReference>
<comment type="caution">
    <text evidence="7">The sequence shown here is derived from an EMBL/GenBank/DDBJ whole genome shotgun (WGS) entry which is preliminary data.</text>
</comment>
<comment type="similarity">
    <text evidence="1 5">Belongs to the thymidine/pyrimidine-nucleoside phosphorylase family.</text>
</comment>
<comment type="subunit">
    <text evidence="2 5">Homodimer.</text>
</comment>
<dbReference type="PIRSF" id="PIRSF000478">
    <property type="entry name" value="TP_PyNP"/>
    <property type="match status" value="1"/>
</dbReference>
<evidence type="ECO:0000256" key="1">
    <source>
        <dbReference type="ARBA" id="ARBA00006915"/>
    </source>
</evidence>
<organism evidence="7 8">
    <name type="scientific">Artemia franciscana</name>
    <name type="common">Brine shrimp</name>
    <name type="synonym">Artemia sanfranciscana</name>
    <dbReference type="NCBI Taxonomy" id="6661"/>
    <lineage>
        <taxon>Eukaryota</taxon>
        <taxon>Metazoa</taxon>
        <taxon>Ecdysozoa</taxon>
        <taxon>Arthropoda</taxon>
        <taxon>Crustacea</taxon>
        <taxon>Branchiopoda</taxon>
        <taxon>Anostraca</taxon>
        <taxon>Artemiidae</taxon>
        <taxon>Artemia</taxon>
    </lineage>
</organism>
<proteinExistence type="inferred from homology"/>
<evidence type="ECO:0000256" key="2">
    <source>
        <dbReference type="ARBA" id="ARBA00011738"/>
    </source>
</evidence>
<dbReference type="SMART" id="SM00941">
    <property type="entry name" value="PYNP_C"/>
    <property type="match status" value="1"/>
</dbReference>
<evidence type="ECO:0000256" key="5">
    <source>
        <dbReference type="PIRNR" id="PIRNR000478"/>
    </source>
</evidence>
<dbReference type="EMBL" id="JAVRJZ010000015">
    <property type="protein sequence ID" value="KAK2713209.1"/>
    <property type="molecule type" value="Genomic_DNA"/>
</dbReference>
<dbReference type="AlphaFoldDB" id="A0AA88HMW1"/>
<dbReference type="SUPFAM" id="SSF54680">
    <property type="entry name" value="Pyrimidine nucleoside phosphorylase C-terminal domain"/>
    <property type="match status" value="1"/>
</dbReference>
<dbReference type="GO" id="GO:0009032">
    <property type="term" value="F:thymidine phosphorylase activity"/>
    <property type="evidence" value="ECO:0007669"/>
    <property type="project" value="UniProtKB-UniRule"/>
</dbReference>
<dbReference type="Proteomes" id="UP001187531">
    <property type="component" value="Unassembled WGS sequence"/>
</dbReference>
<dbReference type="PROSITE" id="PS00647">
    <property type="entry name" value="THYMID_PHOSPHORYLASE"/>
    <property type="match status" value="1"/>
</dbReference>
<dbReference type="PANTHER" id="PTHR10515:SF0">
    <property type="entry name" value="THYMIDINE PHOSPHORYLASE"/>
    <property type="match status" value="1"/>
</dbReference>
<dbReference type="InterPro" id="IPR036566">
    <property type="entry name" value="PYNP-like_C_sf"/>
</dbReference>
<dbReference type="NCBIfam" id="NF004490">
    <property type="entry name" value="PRK05820.1"/>
    <property type="match status" value="1"/>
</dbReference>
<dbReference type="Pfam" id="PF00591">
    <property type="entry name" value="Glycos_transf_3"/>
    <property type="match status" value="1"/>
</dbReference>
<dbReference type="GO" id="GO:0004645">
    <property type="term" value="F:1,4-alpha-oligoglucan phosphorylase activity"/>
    <property type="evidence" value="ECO:0007669"/>
    <property type="project" value="InterPro"/>
</dbReference>
<dbReference type="SUPFAM" id="SSF52418">
    <property type="entry name" value="Nucleoside phosphorylase/phosphoribosyltransferase catalytic domain"/>
    <property type="match status" value="1"/>
</dbReference>
<dbReference type="Pfam" id="PF07831">
    <property type="entry name" value="PYNP_C"/>
    <property type="match status" value="1"/>
</dbReference>
<dbReference type="InterPro" id="IPR013102">
    <property type="entry name" value="PYNP_C"/>
</dbReference>
<comment type="catalytic activity">
    <reaction evidence="5">
        <text>thymidine + phosphate = 2-deoxy-alpha-D-ribose 1-phosphate + thymine</text>
        <dbReference type="Rhea" id="RHEA:16037"/>
        <dbReference type="ChEBI" id="CHEBI:17748"/>
        <dbReference type="ChEBI" id="CHEBI:17821"/>
        <dbReference type="ChEBI" id="CHEBI:43474"/>
        <dbReference type="ChEBI" id="CHEBI:57259"/>
        <dbReference type="EC" id="2.4.2.4"/>
    </reaction>
</comment>
<reference evidence="7" key="1">
    <citation type="submission" date="2023-07" db="EMBL/GenBank/DDBJ databases">
        <title>Chromosome-level genome assembly of Artemia franciscana.</title>
        <authorList>
            <person name="Jo E."/>
        </authorList>
    </citation>
    <scope>NUCLEOTIDE SEQUENCE</scope>
    <source>
        <tissue evidence="7">Whole body</tissue>
    </source>
</reference>
<keyword evidence="3 5" id="KW-0328">Glycosyltransferase</keyword>
<dbReference type="Gene3D" id="3.40.1030.10">
    <property type="entry name" value="Nucleoside phosphorylase/phosphoribosyltransferase catalytic domain"/>
    <property type="match status" value="1"/>
</dbReference>
<keyword evidence="8" id="KW-1185">Reference proteome</keyword>
<comment type="pathway">
    <text evidence="5">Pyrimidine metabolism; dTMP biosynthesis via salvage pathway; dTMP from thymine: step 1/2.</text>
</comment>
<dbReference type="InterPro" id="IPR017872">
    <property type="entry name" value="Pyrmidine_PPase_CS"/>
</dbReference>
<keyword evidence="4 5" id="KW-0808">Transferase</keyword>
<evidence type="ECO:0000313" key="8">
    <source>
        <dbReference type="Proteomes" id="UP001187531"/>
    </source>
</evidence>
<accession>A0AA88HMW1</accession>
<dbReference type="EC" id="2.4.2.4" evidence="5"/>
<protein>
    <recommendedName>
        <fullName evidence="5">Thymidine phosphorylase</fullName>
        <shortName evidence="5">TP</shortName>
        <ecNumber evidence="5">2.4.2.4</ecNumber>
    </recommendedName>
    <alternativeName>
        <fullName evidence="5">TdRPase</fullName>
    </alternativeName>
</protein>
<dbReference type="Gene3D" id="1.20.970.10">
    <property type="entry name" value="Transferase, Pyrimidine Nucleoside Phosphorylase, Chain C"/>
    <property type="match status" value="1"/>
</dbReference>
<dbReference type="InterPro" id="IPR000053">
    <property type="entry name" value="Thymidine/pyrmidine_PPase"/>
</dbReference>
<dbReference type="PANTHER" id="PTHR10515">
    <property type="entry name" value="THYMIDINE PHOSPHORYLASE"/>
    <property type="match status" value="1"/>
</dbReference>
<sequence length="414" mass="44385">MAIFLNGLSSKEIVHLTQAMATTGSLMEWPEEWKDTLVDKHSTGGVGDKISLLLAPALAALGLKVPMISGRGLGFTGGTLDKLESIPGFRVSLSSSEMSNCLEKAGCFIAGQTDGFVPADRRLYALRDVTATVDSLGLITASIISKKAAENIRALVLDVKVGTGSYQKSLADAKVLSKSLVSTAANLKISTTAIISNMDAPLGKTIGNSLEVREAVKILRREEHNNDIYELVTTLGGILLLSMNKVKTIDEGIASLGETLKDGRALLKFEDMIKHQGVEEKTARELCHGCIDLVLPRAEHVTAVEAQSSDPIQISRPNLVCPEGYICGLDSLLIAKACGNLGASRFRAGDKLDLSAGFHLLKHVGDYVSKGEPWGEIHHNCSLSKDISQLLAESISISDERQFVSKRVLEIIHS</sequence>
<name>A0AA88HMW1_ARTSF</name>
<evidence type="ECO:0000259" key="6">
    <source>
        <dbReference type="SMART" id="SM00941"/>
    </source>
</evidence>
<dbReference type="Gene3D" id="3.90.1170.30">
    <property type="entry name" value="Pyrimidine nucleoside phosphorylase-like, C-terminal domain"/>
    <property type="match status" value="1"/>
</dbReference>
<evidence type="ECO:0000256" key="3">
    <source>
        <dbReference type="ARBA" id="ARBA00022676"/>
    </source>
</evidence>
<dbReference type="FunFam" id="3.40.1030.10:FF:000003">
    <property type="entry name" value="Pyrimidine-nucleoside phosphorylase"/>
    <property type="match status" value="1"/>
</dbReference>
<gene>
    <name evidence="7" type="ORF">QYM36_011788</name>
</gene>
<dbReference type="InterPro" id="IPR035902">
    <property type="entry name" value="Nuc_phospho_transferase"/>
</dbReference>
<evidence type="ECO:0000313" key="7">
    <source>
        <dbReference type="EMBL" id="KAK2713209.1"/>
    </source>
</evidence>
<feature type="domain" description="Pyrimidine nucleoside phosphorylase C-terminal" evidence="6">
    <location>
        <begin position="325"/>
        <end position="398"/>
    </location>
</feature>
<dbReference type="InterPro" id="IPR000312">
    <property type="entry name" value="Glycosyl_Trfase_fam3"/>
</dbReference>